<proteinExistence type="predicted"/>
<dbReference type="Gene3D" id="3.90.25.10">
    <property type="entry name" value="UDP-galactose 4-epimerase, domain 1"/>
    <property type="match status" value="1"/>
</dbReference>
<dbReference type="SUPFAM" id="SSF51735">
    <property type="entry name" value="NAD(P)-binding Rossmann-fold domains"/>
    <property type="match status" value="1"/>
</dbReference>
<accession>A0A7C1PM24</accession>
<gene>
    <name evidence="2" type="primary">rfbD</name>
    <name evidence="2" type="ORF">ENP77_02835</name>
</gene>
<reference evidence="2" key="1">
    <citation type="journal article" date="2020" name="mSystems">
        <title>Genome- and Community-Level Interaction Insights into Carbon Utilization and Element Cycling Functions of Hydrothermarchaeota in Hydrothermal Sediment.</title>
        <authorList>
            <person name="Zhou Z."/>
            <person name="Liu Y."/>
            <person name="Xu W."/>
            <person name="Pan J."/>
            <person name="Luo Z.H."/>
            <person name="Li M."/>
        </authorList>
    </citation>
    <scope>NUCLEOTIDE SEQUENCE [LARGE SCALE GENOMIC DNA]</scope>
    <source>
        <strain evidence="2">SpSt-25</strain>
    </source>
</reference>
<dbReference type="NCBIfam" id="TIGR01214">
    <property type="entry name" value="rmlD"/>
    <property type="match status" value="1"/>
</dbReference>
<name>A0A7C1PM24_THEPE</name>
<dbReference type="Pfam" id="PF04321">
    <property type="entry name" value="RmlD_sub_bind"/>
    <property type="match status" value="1"/>
</dbReference>
<evidence type="ECO:0000259" key="1">
    <source>
        <dbReference type="Pfam" id="PF04321"/>
    </source>
</evidence>
<organism evidence="2">
    <name type="scientific">Thermofilum pendens</name>
    <dbReference type="NCBI Taxonomy" id="2269"/>
    <lineage>
        <taxon>Archaea</taxon>
        <taxon>Thermoproteota</taxon>
        <taxon>Thermoprotei</taxon>
        <taxon>Thermofilales</taxon>
        <taxon>Thermofilaceae</taxon>
        <taxon>Thermofilum</taxon>
    </lineage>
</organism>
<dbReference type="PANTHER" id="PTHR10491">
    <property type="entry name" value="DTDP-4-DEHYDRORHAMNOSE REDUCTASE"/>
    <property type="match status" value="1"/>
</dbReference>
<comment type="caution">
    <text evidence="2">The sequence shown here is derived from an EMBL/GenBank/DDBJ whole genome shotgun (WGS) entry which is preliminary data.</text>
</comment>
<dbReference type="Gene3D" id="3.40.50.720">
    <property type="entry name" value="NAD(P)-binding Rossmann-like Domain"/>
    <property type="match status" value="1"/>
</dbReference>
<dbReference type="InterPro" id="IPR036291">
    <property type="entry name" value="NAD(P)-bd_dom_sf"/>
</dbReference>
<dbReference type="InterPro" id="IPR029903">
    <property type="entry name" value="RmlD-like-bd"/>
</dbReference>
<dbReference type="GO" id="GO:0008831">
    <property type="term" value="F:dTDP-4-dehydrorhamnose reductase activity"/>
    <property type="evidence" value="ECO:0007669"/>
    <property type="project" value="UniProtKB-EC"/>
</dbReference>
<keyword evidence="2" id="KW-0560">Oxidoreductase</keyword>
<feature type="domain" description="RmlD-like substrate binding" evidence="1">
    <location>
        <begin position="1"/>
        <end position="289"/>
    </location>
</feature>
<dbReference type="EMBL" id="DSKP01000097">
    <property type="protein sequence ID" value="HEB48714.1"/>
    <property type="molecule type" value="Genomic_DNA"/>
</dbReference>
<dbReference type="PANTHER" id="PTHR10491:SF4">
    <property type="entry name" value="METHIONINE ADENOSYLTRANSFERASE 2 SUBUNIT BETA"/>
    <property type="match status" value="1"/>
</dbReference>
<protein>
    <submittedName>
        <fullName evidence="2">dTDP-4-dehydrorhamnose reductase</fullName>
        <ecNumber evidence="2">1.1.1.133</ecNumber>
    </submittedName>
</protein>
<sequence>MKILVTGASSLPGYRVVLAALRQGHEVVALHFSHDVPVEHERLRKIKLDITDAVRLQDLVLKERPEAVVHAAALGDVDECERNRELAWRVNVASTAVLAQAAEVVNSFVLYLSTDYVFDGERGMYSEREPPYPVNYYGLTKLMGEVAVQARCSRWSIVRASSIYGLGPGRVNFAKFLVEKLSKGERVKALVDQYTSPSHAALLAEAVVEILERRMAGIFHVVGERMSRYEFALKVAEVLGFDKSLISPAKMEEFKWFAKRPRDSSLAFEETRSKISCDFYSTEKALETLKAEFVSSYQQP</sequence>
<dbReference type="InterPro" id="IPR005913">
    <property type="entry name" value="dTDP_dehydrorham_reduct"/>
</dbReference>
<dbReference type="CDD" id="cd05254">
    <property type="entry name" value="dTDP_HR_like_SDR_e"/>
    <property type="match status" value="1"/>
</dbReference>
<evidence type="ECO:0000313" key="2">
    <source>
        <dbReference type="EMBL" id="HEB48714.1"/>
    </source>
</evidence>
<dbReference type="AlphaFoldDB" id="A0A7C1PM24"/>
<dbReference type="EC" id="1.1.1.133" evidence="2"/>